<organism evidence="1 2">
    <name type="scientific">Taibaiella soli</name>
    <dbReference type="NCBI Taxonomy" id="1649169"/>
    <lineage>
        <taxon>Bacteria</taxon>
        <taxon>Pseudomonadati</taxon>
        <taxon>Bacteroidota</taxon>
        <taxon>Chitinophagia</taxon>
        <taxon>Chitinophagales</taxon>
        <taxon>Chitinophagaceae</taxon>
        <taxon>Taibaiella</taxon>
    </lineage>
</organism>
<comment type="caution">
    <text evidence="1">The sequence shown here is derived from an EMBL/GenBank/DDBJ whole genome shotgun (WGS) entry which is preliminary data.</text>
</comment>
<keyword evidence="2" id="KW-1185">Reference proteome</keyword>
<dbReference type="OrthoDB" id="777398at2"/>
<proteinExistence type="predicted"/>
<sequence length="69" mass="7910">MTTEQINNYRSLAALGLMPDDENPIFLFSQTNKNILLQLLNNDIDAKDIIRHELKCRGLNEEGRFVGFS</sequence>
<name>A0A2W2AGD1_9BACT</name>
<dbReference type="RefSeq" id="WP_110999173.1">
    <property type="nucleotide sequence ID" value="NZ_QKTW01000017.1"/>
</dbReference>
<reference evidence="1 2" key="1">
    <citation type="submission" date="2018-06" db="EMBL/GenBank/DDBJ databases">
        <title>Mucibacter soli gen. nov., sp. nov., a new member of the family Chitinophagaceae producing mucin.</title>
        <authorList>
            <person name="Kim M.-K."/>
            <person name="Park S."/>
            <person name="Kim T.-S."/>
            <person name="Joung Y."/>
            <person name="Han J.-H."/>
            <person name="Kim S.B."/>
        </authorList>
    </citation>
    <scope>NUCLEOTIDE SEQUENCE [LARGE SCALE GENOMIC DNA]</scope>
    <source>
        <strain evidence="1 2">R1-15</strain>
    </source>
</reference>
<dbReference type="Proteomes" id="UP000248745">
    <property type="component" value="Unassembled WGS sequence"/>
</dbReference>
<dbReference type="AlphaFoldDB" id="A0A2W2AGD1"/>
<evidence type="ECO:0000313" key="1">
    <source>
        <dbReference type="EMBL" id="PZF72582.1"/>
    </source>
</evidence>
<dbReference type="EMBL" id="QKTW01000017">
    <property type="protein sequence ID" value="PZF72582.1"/>
    <property type="molecule type" value="Genomic_DNA"/>
</dbReference>
<accession>A0A2W2AGD1</accession>
<evidence type="ECO:0000313" key="2">
    <source>
        <dbReference type="Proteomes" id="UP000248745"/>
    </source>
</evidence>
<protein>
    <submittedName>
        <fullName evidence="1">Uncharacterized protein</fullName>
    </submittedName>
</protein>
<gene>
    <name evidence="1" type="ORF">DN068_12005</name>
</gene>